<dbReference type="EMBL" id="SNRW01035994">
    <property type="protein sequence ID" value="KAA6354623.1"/>
    <property type="molecule type" value="Genomic_DNA"/>
</dbReference>
<protein>
    <submittedName>
        <fullName evidence="2">Uncharacterized protein</fullName>
    </submittedName>
</protein>
<organism evidence="2 3">
    <name type="scientific">Streblomastix strix</name>
    <dbReference type="NCBI Taxonomy" id="222440"/>
    <lineage>
        <taxon>Eukaryota</taxon>
        <taxon>Metamonada</taxon>
        <taxon>Preaxostyla</taxon>
        <taxon>Oxymonadida</taxon>
        <taxon>Streblomastigidae</taxon>
        <taxon>Streblomastix</taxon>
    </lineage>
</organism>
<comment type="caution">
    <text evidence="2">The sequence shown here is derived from an EMBL/GenBank/DDBJ whole genome shotgun (WGS) entry which is preliminary data.</text>
</comment>
<feature type="region of interest" description="Disordered" evidence="1">
    <location>
        <begin position="1"/>
        <end position="21"/>
    </location>
</feature>
<feature type="compositionally biased region" description="Polar residues" evidence="1">
    <location>
        <begin position="1"/>
        <end position="12"/>
    </location>
</feature>
<reference evidence="2 3" key="1">
    <citation type="submission" date="2019-03" db="EMBL/GenBank/DDBJ databases">
        <title>Single cell metagenomics reveals metabolic interactions within the superorganism composed of flagellate Streblomastix strix and complex community of Bacteroidetes bacteria on its surface.</title>
        <authorList>
            <person name="Treitli S.C."/>
            <person name="Kolisko M."/>
            <person name="Husnik F."/>
            <person name="Keeling P."/>
            <person name="Hampl V."/>
        </authorList>
    </citation>
    <scope>NUCLEOTIDE SEQUENCE [LARGE SCALE GENOMIC DNA]</scope>
    <source>
        <strain evidence="2">ST1C</strain>
    </source>
</reference>
<evidence type="ECO:0000313" key="2">
    <source>
        <dbReference type="EMBL" id="KAA6354623.1"/>
    </source>
</evidence>
<sequence length="83" mass="9350">DSSVCGSESVSYTRKDESFKSDKHATGEELFRKMVGRVWIDGAAVNNVIESSKKNMDLNEAFKARPNVILSNALTWREKKRGK</sequence>
<accession>A0A5J4T9X5</accession>
<name>A0A5J4T9X5_9EUKA</name>
<dbReference type="AlphaFoldDB" id="A0A5J4T9X5"/>
<feature type="non-terminal residue" evidence="2">
    <location>
        <position position="1"/>
    </location>
</feature>
<proteinExistence type="predicted"/>
<dbReference type="Proteomes" id="UP000324800">
    <property type="component" value="Unassembled WGS sequence"/>
</dbReference>
<gene>
    <name evidence="2" type="ORF">EZS28_049849</name>
</gene>
<evidence type="ECO:0000313" key="3">
    <source>
        <dbReference type="Proteomes" id="UP000324800"/>
    </source>
</evidence>
<evidence type="ECO:0000256" key="1">
    <source>
        <dbReference type="SAM" id="MobiDB-lite"/>
    </source>
</evidence>